<name>A0ACC7NY92_9BACL</name>
<dbReference type="EMBL" id="JBJURJ010000008">
    <property type="protein sequence ID" value="MFM9329460.1"/>
    <property type="molecule type" value="Genomic_DNA"/>
</dbReference>
<proteinExistence type="predicted"/>
<accession>A0ACC7NY92</accession>
<comment type="caution">
    <text evidence="1">The sequence shown here is derived from an EMBL/GenBank/DDBJ whole genome shotgun (WGS) entry which is preliminary data.</text>
</comment>
<organism evidence="1 2">
    <name type="scientific">Paenibacillus mesotrionivorans</name>
    <dbReference type="NCBI Taxonomy" id="3160968"/>
    <lineage>
        <taxon>Bacteria</taxon>
        <taxon>Bacillati</taxon>
        <taxon>Bacillota</taxon>
        <taxon>Bacilli</taxon>
        <taxon>Bacillales</taxon>
        <taxon>Paenibacillaceae</taxon>
        <taxon>Paenibacillus</taxon>
    </lineage>
</organism>
<keyword evidence="2" id="KW-1185">Reference proteome</keyword>
<protein>
    <submittedName>
        <fullName evidence="1">Response regulator transcription factor</fullName>
    </submittedName>
</protein>
<sequence length="220" mass="24705">MANILAVDDEPAILALIKSALTADRHLVTTIPDSAQVRQMDLGSYDLILLDVMMPGIDGFTLCREIRTAVDCPILFLTAKTLESDLMYGLGLGADDYMLKPFGIGALRARINAHLRRETRERRNVLYLEHVHFNLSGKEMLAHGHKLPLTKSEYEICEFLARSRGQVFSKEHIYEAVFGFDGESDSSAITEHIKNIRAKLNKAGIEAIETVWGIGYKWKQ</sequence>
<evidence type="ECO:0000313" key="2">
    <source>
        <dbReference type="Proteomes" id="UP001631969"/>
    </source>
</evidence>
<reference evidence="1" key="1">
    <citation type="submission" date="2024-12" db="EMBL/GenBank/DDBJ databases">
        <authorList>
            <person name="Wu N."/>
        </authorList>
    </citation>
    <scope>NUCLEOTIDE SEQUENCE</scope>
    <source>
        <strain evidence="1">P15</strain>
    </source>
</reference>
<gene>
    <name evidence="1" type="ORF">ACI1P1_14295</name>
</gene>
<evidence type="ECO:0000313" key="1">
    <source>
        <dbReference type="EMBL" id="MFM9329460.1"/>
    </source>
</evidence>
<dbReference type="Proteomes" id="UP001631969">
    <property type="component" value="Unassembled WGS sequence"/>
</dbReference>